<keyword evidence="1" id="KW-0862">Zinc</keyword>
<dbReference type="InterPro" id="IPR000571">
    <property type="entry name" value="Znf_CCCH"/>
</dbReference>
<feature type="compositionally biased region" description="Basic and acidic residues" evidence="2">
    <location>
        <begin position="1"/>
        <end position="32"/>
    </location>
</feature>
<keyword evidence="1" id="KW-0479">Metal-binding</keyword>
<dbReference type="GO" id="GO:0008270">
    <property type="term" value="F:zinc ion binding"/>
    <property type="evidence" value="ECO:0007669"/>
    <property type="project" value="UniProtKB-KW"/>
</dbReference>
<protein>
    <recommendedName>
        <fullName evidence="3">C3H1-type domain-containing protein</fullName>
    </recommendedName>
</protein>
<feature type="domain" description="C3H1-type" evidence="3">
    <location>
        <begin position="281"/>
        <end position="309"/>
    </location>
</feature>
<evidence type="ECO:0000256" key="1">
    <source>
        <dbReference type="PROSITE-ProRule" id="PRU00723"/>
    </source>
</evidence>
<comment type="caution">
    <text evidence="4">The sequence shown here is derived from an EMBL/GenBank/DDBJ whole genome shotgun (WGS) entry which is preliminary data.</text>
</comment>
<dbReference type="GeneID" id="64668493"/>
<evidence type="ECO:0000259" key="3">
    <source>
        <dbReference type="PROSITE" id="PS50103"/>
    </source>
</evidence>
<feature type="region of interest" description="Disordered" evidence="2">
    <location>
        <begin position="1"/>
        <end position="70"/>
    </location>
</feature>
<dbReference type="AlphaFoldDB" id="A0AAD4EKQ9"/>
<dbReference type="Proteomes" id="UP001195769">
    <property type="component" value="Unassembled WGS sequence"/>
</dbReference>
<feature type="compositionally biased region" description="Acidic residues" evidence="2">
    <location>
        <begin position="44"/>
        <end position="53"/>
    </location>
</feature>
<accession>A0AAD4EKQ9</accession>
<feature type="zinc finger region" description="C3H1-type" evidence="1">
    <location>
        <begin position="281"/>
        <end position="309"/>
    </location>
</feature>
<name>A0AAD4EKQ9_9AGAM</name>
<reference evidence="4" key="1">
    <citation type="journal article" date="2020" name="New Phytol.">
        <title>Comparative genomics reveals dynamic genome evolution in host specialist ectomycorrhizal fungi.</title>
        <authorList>
            <person name="Lofgren L.A."/>
            <person name="Nguyen N.H."/>
            <person name="Vilgalys R."/>
            <person name="Ruytinx J."/>
            <person name="Liao H.L."/>
            <person name="Branco S."/>
            <person name="Kuo A."/>
            <person name="LaButti K."/>
            <person name="Lipzen A."/>
            <person name="Andreopoulos W."/>
            <person name="Pangilinan J."/>
            <person name="Riley R."/>
            <person name="Hundley H."/>
            <person name="Na H."/>
            <person name="Barry K."/>
            <person name="Grigoriev I.V."/>
            <person name="Stajich J.E."/>
            <person name="Kennedy P.G."/>
        </authorList>
    </citation>
    <scope>NUCLEOTIDE SEQUENCE</scope>
    <source>
        <strain evidence="4">FC203</strain>
    </source>
</reference>
<dbReference type="EMBL" id="JABBWK010000002">
    <property type="protein sequence ID" value="KAG1907988.1"/>
    <property type="molecule type" value="Genomic_DNA"/>
</dbReference>
<keyword evidence="5" id="KW-1185">Reference proteome</keyword>
<keyword evidence="1" id="KW-0863">Zinc-finger</keyword>
<evidence type="ECO:0000313" key="5">
    <source>
        <dbReference type="Proteomes" id="UP001195769"/>
    </source>
</evidence>
<evidence type="ECO:0000313" key="4">
    <source>
        <dbReference type="EMBL" id="KAG1907988.1"/>
    </source>
</evidence>
<sequence>MLDTFEKEVIQAGKQDRERKKEAPEDGGRSRESIISAEESINSDSEENFESEVVESNSASEVDEPARKKQRGFKLDLSNLTNPSVIRRSKKLPPSLRKTNSILANWAHDPKRVKRKWLESAFVPEFPESELYNIIHGRVVNFDVVFSGWYSDEPEQDYEEKLGKVKIKIGGEAEPAKSIRSSQDWSVAYSLFACAMRFAFPHRIDEIDDYGNFIHQKFAQNVSKYHSRVIAFDKAVRKRVSRRRDLLLSDFDQFSDLYEGHFSLSGCCVNEEGSSTGSKRQRGLECCKRWNFKSCNRSDSSCNYRHACSKCGSSEHPKKSCASRTPSN</sequence>
<dbReference type="RefSeq" id="XP_041233563.1">
    <property type="nucleotide sequence ID" value="XM_041374195.1"/>
</dbReference>
<dbReference type="PROSITE" id="PS50103">
    <property type="entry name" value="ZF_C3H1"/>
    <property type="match status" value="1"/>
</dbReference>
<evidence type="ECO:0000256" key="2">
    <source>
        <dbReference type="SAM" id="MobiDB-lite"/>
    </source>
</evidence>
<organism evidence="4 5">
    <name type="scientific">Suillus fuscotomentosus</name>
    <dbReference type="NCBI Taxonomy" id="1912939"/>
    <lineage>
        <taxon>Eukaryota</taxon>
        <taxon>Fungi</taxon>
        <taxon>Dikarya</taxon>
        <taxon>Basidiomycota</taxon>
        <taxon>Agaricomycotina</taxon>
        <taxon>Agaricomycetes</taxon>
        <taxon>Agaricomycetidae</taxon>
        <taxon>Boletales</taxon>
        <taxon>Suillineae</taxon>
        <taxon>Suillaceae</taxon>
        <taxon>Suillus</taxon>
    </lineage>
</organism>
<gene>
    <name evidence="4" type="ORF">F5891DRAFT_938848</name>
</gene>
<proteinExistence type="predicted"/>
<feature type="compositionally biased region" description="Low complexity" evidence="2">
    <location>
        <begin position="33"/>
        <end position="43"/>
    </location>
</feature>